<dbReference type="AlphaFoldDB" id="A0A4Q7TIP5"/>
<evidence type="ECO:0000313" key="1">
    <source>
        <dbReference type="EMBL" id="RZT59707.1"/>
    </source>
</evidence>
<proteinExistence type="predicted"/>
<accession>A0A4Q7TIP5</accession>
<dbReference type="EMBL" id="SGXT01000015">
    <property type="protein sequence ID" value="RZT59707.1"/>
    <property type="molecule type" value="Genomic_DNA"/>
</dbReference>
<dbReference type="OrthoDB" id="3818356at2"/>
<evidence type="ECO:0000313" key="2">
    <source>
        <dbReference type="Proteomes" id="UP000292408"/>
    </source>
</evidence>
<comment type="caution">
    <text evidence="1">The sequence shown here is derived from an EMBL/GenBank/DDBJ whole genome shotgun (WGS) entry which is preliminary data.</text>
</comment>
<keyword evidence="2" id="KW-1185">Reference proteome</keyword>
<dbReference type="RefSeq" id="WP_130282896.1">
    <property type="nucleotide sequence ID" value="NZ_SGXT01000015.1"/>
</dbReference>
<reference evidence="1 2" key="1">
    <citation type="journal article" date="2015" name="Stand. Genomic Sci.">
        <title>Genomic Encyclopedia of Bacterial and Archaeal Type Strains, Phase III: the genomes of soil and plant-associated and newly described type strains.</title>
        <authorList>
            <person name="Whitman W.B."/>
            <person name="Woyke T."/>
            <person name="Klenk H.P."/>
            <person name="Zhou Y."/>
            <person name="Lilburn T.G."/>
            <person name="Beck B.J."/>
            <person name="De Vos P."/>
            <person name="Vandamme P."/>
            <person name="Eisen J.A."/>
            <person name="Garrity G."/>
            <person name="Hugenholtz P."/>
            <person name="Kyrpides N.C."/>
        </authorList>
    </citation>
    <scope>NUCLEOTIDE SEQUENCE [LARGE SCALE GENOMIC DNA]</scope>
    <source>
        <strain evidence="1 2">AC4r</strain>
    </source>
</reference>
<organism evidence="1 2">
    <name type="scientific">Microcella alkaliphila</name>
    <dbReference type="NCBI Taxonomy" id="279828"/>
    <lineage>
        <taxon>Bacteria</taxon>
        <taxon>Bacillati</taxon>
        <taxon>Actinomycetota</taxon>
        <taxon>Actinomycetes</taxon>
        <taxon>Micrococcales</taxon>
        <taxon>Microbacteriaceae</taxon>
        <taxon>Microcella</taxon>
    </lineage>
</organism>
<protein>
    <submittedName>
        <fullName evidence="1">Uncharacterized protein</fullName>
    </submittedName>
</protein>
<name>A0A4Q7TIP5_9MICO</name>
<dbReference type="Proteomes" id="UP000292408">
    <property type="component" value="Unassembled WGS sequence"/>
</dbReference>
<gene>
    <name evidence="1" type="ORF">EV140_1691</name>
</gene>
<sequence length="314" mass="33183">MSRGMLIGGGVLALVSGLTAAALAALVIVAETPEAHVERYLAALADDDLLAAAQFAGLETGAPLPLGDEGTPTTVRVVTAQDRAENRVAVTAVYGGESDPATVIFLLEPDARLLGVIPQWRFVAPPVARIPVGSDNHDRVRVPGRTVTTSGPGATSEVAAFIPARVSVTNAEPFLDAPSRVIRPRSVDPAPVILQAQPSDRLVREVQRQVTELLDQCAEQTVLQPAGCPFGRVIDDDRVLDRPQWERVDEPRVVLSRTANAGRFSLEASATMQITAEVQSLFDGSITRLVDDVPAEMLGVVALGPDGPVVTVYP</sequence>